<evidence type="ECO:0000313" key="1">
    <source>
        <dbReference type="EMBL" id="KAH7919173.1"/>
    </source>
</evidence>
<comment type="caution">
    <text evidence="1">The sequence shown here is derived from an EMBL/GenBank/DDBJ whole genome shotgun (WGS) entry which is preliminary data.</text>
</comment>
<reference evidence="1" key="1">
    <citation type="journal article" date="2021" name="New Phytol.">
        <title>Evolutionary innovations through gain and loss of genes in the ectomycorrhizal Boletales.</title>
        <authorList>
            <person name="Wu G."/>
            <person name="Miyauchi S."/>
            <person name="Morin E."/>
            <person name="Kuo A."/>
            <person name="Drula E."/>
            <person name="Varga T."/>
            <person name="Kohler A."/>
            <person name="Feng B."/>
            <person name="Cao Y."/>
            <person name="Lipzen A."/>
            <person name="Daum C."/>
            <person name="Hundley H."/>
            <person name="Pangilinan J."/>
            <person name="Johnson J."/>
            <person name="Barry K."/>
            <person name="LaButti K."/>
            <person name="Ng V."/>
            <person name="Ahrendt S."/>
            <person name="Min B."/>
            <person name="Choi I.G."/>
            <person name="Park H."/>
            <person name="Plett J.M."/>
            <person name="Magnuson J."/>
            <person name="Spatafora J.W."/>
            <person name="Nagy L.G."/>
            <person name="Henrissat B."/>
            <person name="Grigoriev I.V."/>
            <person name="Yang Z.L."/>
            <person name="Xu J."/>
            <person name="Martin F.M."/>
        </authorList>
    </citation>
    <scope>NUCLEOTIDE SEQUENCE</scope>
    <source>
        <strain evidence="1">KUC20120723A-06</strain>
    </source>
</reference>
<sequence length="351" mass="38624">MPLHYRSRRRMYGEHTDTITCLTFSPRGTLLAAGGLDGKVTVWSSKTSRLLFVVECKAGVVSVAAVPPSEVSFLVGLTNGAVVSVKVVQEELCATVYEAHTYPVECLAVCGELVATGAHDEVHIWRFTDHEDRWTPVSRVDDPPMIGASVSAEVLVCSLHWPTTAHVPNILMVSYIHHGIVFWDVDQAKAARLITIKTDIGSTSIAADRQLLAVSNISTRFDLYNLASGTPLASLSHKVAMHLRVPVQFIHNRRVLLGGSTVGKICMWDIQTGELLQTLHHPGTYALQHIQTHTTILQTQTWTVTLTKYIIATASSSKEDGPYIELWEGQETYSVLSRLRTASTEGEQVRT</sequence>
<dbReference type="EMBL" id="MU266687">
    <property type="protein sequence ID" value="KAH7919173.1"/>
    <property type="molecule type" value="Genomic_DNA"/>
</dbReference>
<dbReference type="Proteomes" id="UP000790709">
    <property type="component" value="Unassembled WGS sequence"/>
</dbReference>
<proteinExistence type="predicted"/>
<organism evidence="1 2">
    <name type="scientific">Leucogyrophana mollusca</name>
    <dbReference type="NCBI Taxonomy" id="85980"/>
    <lineage>
        <taxon>Eukaryota</taxon>
        <taxon>Fungi</taxon>
        <taxon>Dikarya</taxon>
        <taxon>Basidiomycota</taxon>
        <taxon>Agaricomycotina</taxon>
        <taxon>Agaricomycetes</taxon>
        <taxon>Agaricomycetidae</taxon>
        <taxon>Boletales</taxon>
        <taxon>Boletales incertae sedis</taxon>
        <taxon>Leucogyrophana</taxon>
    </lineage>
</organism>
<gene>
    <name evidence="1" type="ORF">BV22DRAFT_1023451</name>
</gene>
<keyword evidence="2" id="KW-1185">Reference proteome</keyword>
<evidence type="ECO:0000313" key="2">
    <source>
        <dbReference type="Proteomes" id="UP000790709"/>
    </source>
</evidence>
<protein>
    <submittedName>
        <fullName evidence="1">WD40 repeat-like protein</fullName>
    </submittedName>
</protein>
<accession>A0ACB8B217</accession>
<name>A0ACB8B217_9AGAM</name>